<proteinExistence type="predicted"/>
<sequence length="225" mass="25479">MHTGYSMGYGGKFKPTKYPTSPPSFKENTSPVTYSDEVEETIGLPIKVEPFYETPLEDLALNTCNHDIPLSSRRRKRPEIPIQTTLVLDSFRIKEVDHLTIHTPPSPHVGSFHPKDTYCYYHPCIDDLKKHYGFKPGLFRKSGSLGVDFLNMDMIEDDWELEPKEVSFLGRRLNLPGFAVVLAILVTGASQSRQHGKSESESCKSPTAELFEVDSGRISIRHCEY</sequence>
<keyword evidence="2" id="KW-1185">Reference proteome</keyword>
<dbReference type="EMBL" id="BQNB010011294">
    <property type="protein sequence ID" value="GJS88716.1"/>
    <property type="molecule type" value="Genomic_DNA"/>
</dbReference>
<reference evidence="1" key="2">
    <citation type="submission" date="2022-01" db="EMBL/GenBank/DDBJ databases">
        <authorList>
            <person name="Yamashiro T."/>
            <person name="Shiraishi A."/>
            <person name="Satake H."/>
            <person name="Nakayama K."/>
        </authorList>
    </citation>
    <scope>NUCLEOTIDE SEQUENCE</scope>
</reference>
<organism evidence="1 2">
    <name type="scientific">Tanacetum coccineum</name>
    <dbReference type="NCBI Taxonomy" id="301880"/>
    <lineage>
        <taxon>Eukaryota</taxon>
        <taxon>Viridiplantae</taxon>
        <taxon>Streptophyta</taxon>
        <taxon>Embryophyta</taxon>
        <taxon>Tracheophyta</taxon>
        <taxon>Spermatophyta</taxon>
        <taxon>Magnoliopsida</taxon>
        <taxon>eudicotyledons</taxon>
        <taxon>Gunneridae</taxon>
        <taxon>Pentapetalae</taxon>
        <taxon>asterids</taxon>
        <taxon>campanulids</taxon>
        <taxon>Asterales</taxon>
        <taxon>Asteraceae</taxon>
        <taxon>Asteroideae</taxon>
        <taxon>Anthemideae</taxon>
        <taxon>Anthemidinae</taxon>
        <taxon>Tanacetum</taxon>
    </lineage>
</organism>
<dbReference type="Proteomes" id="UP001151760">
    <property type="component" value="Unassembled WGS sequence"/>
</dbReference>
<reference evidence="1" key="1">
    <citation type="journal article" date="2022" name="Int. J. Mol. Sci.">
        <title>Draft Genome of Tanacetum Coccineum: Genomic Comparison of Closely Related Tanacetum-Family Plants.</title>
        <authorList>
            <person name="Yamashiro T."/>
            <person name="Shiraishi A."/>
            <person name="Nakayama K."/>
            <person name="Satake H."/>
        </authorList>
    </citation>
    <scope>NUCLEOTIDE SEQUENCE</scope>
</reference>
<evidence type="ECO:0000313" key="2">
    <source>
        <dbReference type="Proteomes" id="UP001151760"/>
    </source>
</evidence>
<protein>
    <recommendedName>
        <fullName evidence="3">Transmembrane protein</fullName>
    </recommendedName>
</protein>
<accession>A0ABQ4ZG46</accession>
<evidence type="ECO:0000313" key="1">
    <source>
        <dbReference type="EMBL" id="GJS88716.1"/>
    </source>
</evidence>
<name>A0ABQ4ZG46_9ASTR</name>
<gene>
    <name evidence="1" type="ORF">Tco_0771352</name>
</gene>
<evidence type="ECO:0008006" key="3">
    <source>
        <dbReference type="Google" id="ProtNLM"/>
    </source>
</evidence>
<comment type="caution">
    <text evidence="1">The sequence shown here is derived from an EMBL/GenBank/DDBJ whole genome shotgun (WGS) entry which is preliminary data.</text>
</comment>